<dbReference type="InterPro" id="IPR034294">
    <property type="entry name" value="Aquaporin_transptr"/>
</dbReference>
<accession>A0AAW1SHI8</accession>
<dbReference type="GO" id="GO:0012505">
    <property type="term" value="C:endomembrane system"/>
    <property type="evidence" value="ECO:0007669"/>
    <property type="project" value="UniProtKB-SubCell"/>
</dbReference>
<dbReference type="AlphaFoldDB" id="A0AAW1SHI8"/>
<comment type="similarity">
    <text evidence="7">Belongs to the MIP/aquaporin (TC 1.A.8) family.</text>
</comment>
<reference evidence="9 10" key="1">
    <citation type="journal article" date="2024" name="Nat. Commun.">
        <title>Phylogenomics reveals the evolutionary origins of lichenization in chlorophyte algae.</title>
        <authorList>
            <person name="Puginier C."/>
            <person name="Libourel C."/>
            <person name="Otte J."/>
            <person name="Skaloud P."/>
            <person name="Haon M."/>
            <person name="Grisel S."/>
            <person name="Petersen M."/>
            <person name="Berrin J.G."/>
            <person name="Delaux P.M."/>
            <person name="Dal Grande F."/>
            <person name="Keller J."/>
        </authorList>
    </citation>
    <scope>NUCLEOTIDE SEQUENCE [LARGE SCALE GENOMIC DNA]</scope>
    <source>
        <strain evidence="9 10">SAG 245.80</strain>
    </source>
</reference>
<evidence type="ECO:0000256" key="5">
    <source>
        <dbReference type="ARBA" id="ARBA00022989"/>
    </source>
</evidence>
<feature type="transmembrane region" description="Helical" evidence="8">
    <location>
        <begin position="82"/>
        <end position="104"/>
    </location>
</feature>
<dbReference type="GO" id="GO:0015250">
    <property type="term" value="F:water channel activity"/>
    <property type="evidence" value="ECO:0007669"/>
    <property type="project" value="TreeGrafter"/>
</dbReference>
<protein>
    <submittedName>
        <fullName evidence="9">Uncharacterized protein</fullName>
    </submittedName>
</protein>
<gene>
    <name evidence="9" type="ORF">WJX81_000124</name>
</gene>
<evidence type="ECO:0000256" key="1">
    <source>
        <dbReference type="ARBA" id="ARBA00004127"/>
    </source>
</evidence>
<sequence length="257" mass="26743">MVNLQRFLFPRGWDVRLVRGAYAELLGTLLLSFIFNLTAVNSTNNALAAGSAYAVLVYATQQTSGGHLWPSITFATALSGHFHLVTALIYIAAQVLGAVLGALLEVALVPGLRWGHHAGGVPVPGCFPPLPPTLNNYQIFGWTTLATFTLVYVLYAVAVARPGHGSIGPLSLGLAIFALISAGGSWLATALNPALVLANLIVFQCGGKAWIYLLGHAVGAALASVVSGSVFGWGGAYSDADETTGTRSEALLSQEPV</sequence>
<keyword evidence="2 7" id="KW-0813">Transport</keyword>
<dbReference type="PRINTS" id="PR00783">
    <property type="entry name" value="MINTRINSICP"/>
</dbReference>
<keyword evidence="10" id="KW-1185">Reference proteome</keyword>
<dbReference type="Proteomes" id="UP001445335">
    <property type="component" value="Unassembled WGS sequence"/>
</dbReference>
<dbReference type="Gene3D" id="1.20.1080.10">
    <property type="entry name" value="Glycerol uptake facilitator protein"/>
    <property type="match status" value="1"/>
</dbReference>
<dbReference type="InterPro" id="IPR023271">
    <property type="entry name" value="Aquaporin-like"/>
</dbReference>
<evidence type="ECO:0000313" key="10">
    <source>
        <dbReference type="Proteomes" id="UP001445335"/>
    </source>
</evidence>
<dbReference type="PANTHER" id="PTHR45665:SF9">
    <property type="entry name" value="AQUAPORIN-8"/>
    <property type="match status" value="1"/>
</dbReference>
<dbReference type="GO" id="GO:0016020">
    <property type="term" value="C:membrane"/>
    <property type="evidence" value="ECO:0007669"/>
    <property type="project" value="InterPro"/>
</dbReference>
<dbReference type="Pfam" id="PF00230">
    <property type="entry name" value="MIP"/>
    <property type="match status" value="1"/>
</dbReference>
<keyword evidence="4" id="KW-0677">Repeat</keyword>
<comment type="caution">
    <text evidence="9">The sequence shown here is derived from an EMBL/GenBank/DDBJ whole genome shotgun (WGS) entry which is preliminary data.</text>
</comment>
<keyword evidence="3 7" id="KW-0812">Transmembrane</keyword>
<dbReference type="GO" id="GO:0019755">
    <property type="term" value="P:one-carbon compound transport"/>
    <property type="evidence" value="ECO:0007669"/>
    <property type="project" value="UniProtKB-ARBA"/>
</dbReference>
<dbReference type="SUPFAM" id="SSF81338">
    <property type="entry name" value="Aquaporin-like"/>
    <property type="match status" value="1"/>
</dbReference>
<dbReference type="PANTHER" id="PTHR45665">
    <property type="entry name" value="AQUAPORIN-8"/>
    <property type="match status" value="1"/>
</dbReference>
<dbReference type="EMBL" id="JALJOU010000002">
    <property type="protein sequence ID" value="KAK9845706.1"/>
    <property type="molecule type" value="Genomic_DNA"/>
</dbReference>
<keyword evidence="6 8" id="KW-0472">Membrane</keyword>
<feature type="transmembrane region" description="Helical" evidence="8">
    <location>
        <begin position="21"/>
        <end position="39"/>
    </location>
</feature>
<feature type="transmembrane region" description="Helical" evidence="8">
    <location>
        <begin position="170"/>
        <end position="189"/>
    </location>
</feature>
<name>A0AAW1SHI8_9CHLO</name>
<dbReference type="InterPro" id="IPR000425">
    <property type="entry name" value="MIP"/>
</dbReference>
<dbReference type="GO" id="GO:0005737">
    <property type="term" value="C:cytoplasm"/>
    <property type="evidence" value="ECO:0007669"/>
    <property type="project" value="UniProtKB-ARBA"/>
</dbReference>
<evidence type="ECO:0000256" key="6">
    <source>
        <dbReference type="ARBA" id="ARBA00023136"/>
    </source>
</evidence>
<proteinExistence type="inferred from homology"/>
<evidence type="ECO:0000256" key="3">
    <source>
        <dbReference type="ARBA" id="ARBA00022692"/>
    </source>
</evidence>
<keyword evidence="5 8" id="KW-1133">Transmembrane helix</keyword>
<feature type="transmembrane region" description="Helical" evidence="8">
    <location>
        <begin position="139"/>
        <end position="158"/>
    </location>
</feature>
<feature type="transmembrane region" description="Helical" evidence="8">
    <location>
        <begin position="209"/>
        <end position="233"/>
    </location>
</feature>
<evidence type="ECO:0000256" key="7">
    <source>
        <dbReference type="RuleBase" id="RU000477"/>
    </source>
</evidence>
<evidence type="ECO:0000313" key="9">
    <source>
        <dbReference type="EMBL" id="KAK9845706.1"/>
    </source>
</evidence>
<comment type="subcellular location">
    <subcellularLocation>
        <location evidence="1">Endomembrane system</location>
        <topology evidence="1">Multi-pass membrane protein</topology>
    </subcellularLocation>
</comment>
<organism evidence="9 10">
    <name type="scientific">Elliptochloris bilobata</name>
    <dbReference type="NCBI Taxonomy" id="381761"/>
    <lineage>
        <taxon>Eukaryota</taxon>
        <taxon>Viridiplantae</taxon>
        <taxon>Chlorophyta</taxon>
        <taxon>core chlorophytes</taxon>
        <taxon>Trebouxiophyceae</taxon>
        <taxon>Trebouxiophyceae incertae sedis</taxon>
        <taxon>Elliptochloris clade</taxon>
        <taxon>Elliptochloris</taxon>
    </lineage>
</organism>
<evidence type="ECO:0000256" key="2">
    <source>
        <dbReference type="ARBA" id="ARBA00022448"/>
    </source>
</evidence>
<evidence type="ECO:0000256" key="4">
    <source>
        <dbReference type="ARBA" id="ARBA00022737"/>
    </source>
</evidence>
<evidence type="ECO:0000256" key="8">
    <source>
        <dbReference type="SAM" id="Phobius"/>
    </source>
</evidence>